<dbReference type="InterPro" id="IPR002938">
    <property type="entry name" value="FAD-bd"/>
</dbReference>
<dbReference type="AlphaFoldDB" id="A0A2D6YN25"/>
<name>A0A2D6YN25_9DELT</name>
<dbReference type="EMBL" id="NZEX01000166">
    <property type="protein sequence ID" value="MAH64505.1"/>
    <property type="molecule type" value="Genomic_DNA"/>
</dbReference>
<protein>
    <submittedName>
        <fullName evidence="3">3-(3-hydroxyphenyl)propionate hydroxylase</fullName>
    </submittedName>
</protein>
<dbReference type="PRINTS" id="PR00420">
    <property type="entry name" value="RNGMNOXGNASE"/>
</dbReference>
<evidence type="ECO:0000313" key="4">
    <source>
        <dbReference type="Proteomes" id="UP000226525"/>
    </source>
</evidence>
<feature type="non-terminal residue" evidence="3">
    <location>
        <position position="1"/>
    </location>
</feature>
<dbReference type="GO" id="GO:0019622">
    <property type="term" value="P:3-(3-hydroxy)phenylpropionate catabolic process"/>
    <property type="evidence" value="ECO:0007669"/>
    <property type="project" value="TreeGrafter"/>
</dbReference>
<dbReference type="PANTHER" id="PTHR43476">
    <property type="entry name" value="3-(3-HYDROXY-PHENYL)PROPIONATE/3-HYDROXYCINNAMIC ACID HYDROXYLASE"/>
    <property type="match status" value="1"/>
</dbReference>
<organism evidence="3 4">
    <name type="scientific">SAR324 cluster bacterium</name>
    <dbReference type="NCBI Taxonomy" id="2024889"/>
    <lineage>
        <taxon>Bacteria</taxon>
        <taxon>Deltaproteobacteria</taxon>
        <taxon>SAR324 cluster</taxon>
    </lineage>
</organism>
<evidence type="ECO:0000259" key="2">
    <source>
        <dbReference type="Pfam" id="PF01494"/>
    </source>
</evidence>
<dbReference type="GO" id="GO:0008688">
    <property type="term" value="F:3-(3-hydroxyphenyl)propionate hydroxylase activity"/>
    <property type="evidence" value="ECO:0007669"/>
    <property type="project" value="TreeGrafter"/>
</dbReference>
<proteinExistence type="predicted"/>
<comment type="caution">
    <text evidence="3">The sequence shown here is derived from an EMBL/GenBank/DDBJ whole genome shotgun (WGS) entry which is preliminary data.</text>
</comment>
<evidence type="ECO:0000313" key="3">
    <source>
        <dbReference type="EMBL" id="MAH64505.1"/>
    </source>
</evidence>
<dbReference type="SUPFAM" id="SSF51905">
    <property type="entry name" value="FAD/NAD(P)-binding domain"/>
    <property type="match status" value="1"/>
</dbReference>
<sequence>GNLKTVISKYVVGCDGARSLTRELMNVSMESLGFKQTWIVIDMIMNLQERSLPDRTIQYCNLERPMTYCRNVGRRRRWEFAVLPGENPQDFLLPQAIWSYLERWISPTEANLERQAVYTFKSEVAETWRKGRLLLAGDSAHLMPPFMGQGMCAGIRDVSNLAWKLSFCVWNGHSEELLESYQSERYSNVIEYIKTSNYMGDFVNTLGSFKVSNTVFKKKDGTAEMKSIEPKLGFGLGDLQDPLRGKKFPNINLVDGSSFDQYFAVRPIILTNISIEKSEADFGNSVIFTKEKSDLDSILKKYAVNALLIRPDRYIMASLPINRSDDEKLFSDKEYDLLKFINANKSFLA</sequence>
<reference evidence="4" key="1">
    <citation type="submission" date="2017-09" db="EMBL/GenBank/DDBJ databases">
        <title>The Reconstruction of 2,631 Draft Metagenome-Assembled Genomes from the Global Oceans.</title>
        <authorList>
            <person name="Tully B.J."/>
            <person name="Graham E.D."/>
            <person name="Heidelberg J.F."/>
        </authorList>
    </citation>
    <scope>NUCLEOTIDE SEQUENCE [LARGE SCALE GENOMIC DNA]</scope>
</reference>
<dbReference type="PANTHER" id="PTHR43476:SF3">
    <property type="entry name" value="FAD-BINDING MONOOXYGENASE"/>
    <property type="match status" value="1"/>
</dbReference>
<gene>
    <name evidence="3" type="ORF">CMN54_13905</name>
</gene>
<dbReference type="InterPro" id="IPR050631">
    <property type="entry name" value="PheA/TfdB_FAD_monoxygenase"/>
</dbReference>
<dbReference type="GO" id="GO:0071949">
    <property type="term" value="F:FAD binding"/>
    <property type="evidence" value="ECO:0007669"/>
    <property type="project" value="InterPro"/>
</dbReference>
<evidence type="ECO:0000256" key="1">
    <source>
        <dbReference type="ARBA" id="ARBA00023002"/>
    </source>
</evidence>
<dbReference type="Proteomes" id="UP000226525">
    <property type="component" value="Unassembled WGS sequence"/>
</dbReference>
<dbReference type="InterPro" id="IPR036188">
    <property type="entry name" value="FAD/NAD-bd_sf"/>
</dbReference>
<feature type="domain" description="FAD-binding" evidence="2">
    <location>
        <begin position="4"/>
        <end position="187"/>
    </location>
</feature>
<keyword evidence="1" id="KW-0560">Oxidoreductase</keyword>
<accession>A0A2D6YN25</accession>
<dbReference type="Gene3D" id="3.30.70.2450">
    <property type="match status" value="1"/>
</dbReference>
<dbReference type="Pfam" id="PF01494">
    <property type="entry name" value="FAD_binding_3"/>
    <property type="match status" value="1"/>
</dbReference>
<dbReference type="Gene3D" id="3.50.50.60">
    <property type="entry name" value="FAD/NAD(P)-binding domain"/>
    <property type="match status" value="1"/>
</dbReference>